<feature type="compositionally biased region" description="Basic and acidic residues" evidence="1">
    <location>
        <begin position="355"/>
        <end position="370"/>
    </location>
</feature>
<reference evidence="2 3" key="1">
    <citation type="journal article" date="2014" name="PLoS Genet.">
        <title>The Genome of Spironucleus salmonicida Highlights a Fish Pathogen Adapted to Fluctuating Environments.</title>
        <authorList>
            <person name="Xu F."/>
            <person name="Jerlstrom-Hultqvist J."/>
            <person name="Einarsson E."/>
            <person name="Astvaldsson A."/>
            <person name="Svard S.G."/>
            <person name="Andersson J.O."/>
        </authorList>
    </citation>
    <scope>NUCLEOTIDE SEQUENCE</scope>
    <source>
        <strain evidence="3">ATCC 50377</strain>
    </source>
</reference>
<keyword evidence="4" id="KW-1185">Reference proteome</keyword>
<proteinExistence type="predicted"/>
<protein>
    <submittedName>
        <fullName evidence="2">Uncharacterized protein</fullName>
    </submittedName>
</protein>
<sequence>MEETSDSYYAEITIEESSKSESYSAEPDTSIYASESISLQEDPEFLQKIEEIKKMQKETIKEEHASVPFPIIEPKLYDEKLTSIKNIPASKPVDQQNCSELHLSTSSPENSINPDELTLEQQTEYYKKLAASQLRQKKEKVSTKLHRGERIRMKKQQQKLSAEKEFEDVKGQIYQEEIPELAKIYNMKPEQIQEMLEQALEFEAVSSLNEDLCQEIEKLQKRLARANPINEKFIEDIGRIQFKYKDQEKRDYGLSTEDLMSLPDKTFQWLCLDLAEFDGLGDVDIGFYKELQKAGAIIGTRKYTDEEARKQSLKLDDIREDVIAKYPKLYQQKRNFQSGENMNSNKNQLKQIKGRSLEMKLKKKEKNERQKAKKIGK</sequence>
<feature type="region of interest" description="Disordered" evidence="1">
    <location>
        <begin position="335"/>
        <end position="377"/>
    </location>
</feature>
<feature type="compositionally biased region" description="Polar residues" evidence="1">
    <location>
        <begin position="335"/>
        <end position="350"/>
    </location>
</feature>
<dbReference type="Proteomes" id="UP000018208">
    <property type="component" value="Unassembled WGS sequence"/>
</dbReference>
<dbReference type="VEuPathDB" id="GiardiaDB:SS50377_27894"/>
<evidence type="ECO:0000313" key="4">
    <source>
        <dbReference type="Proteomes" id="UP000018208"/>
    </source>
</evidence>
<gene>
    <name evidence="2" type="ORF">SS50377_10884</name>
    <name evidence="3" type="ORF">SS50377_27894</name>
</gene>
<dbReference type="EMBL" id="AUWU02000008">
    <property type="protein sequence ID" value="KAH0569922.1"/>
    <property type="molecule type" value="Genomic_DNA"/>
</dbReference>
<evidence type="ECO:0000256" key="1">
    <source>
        <dbReference type="SAM" id="MobiDB-lite"/>
    </source>
</evidence>
<dbReference type="EMBL" id="KI545975">
    <property type="protein sequence ID" value="EST48793.1"/>
    <property type="molecule type" value="Genomic_DNA"/>
</dbReference>
<organism evidence="2">
    <name type="scientific">Spironucleus salmonicida</name>
    <dbReference type="NCBI Taxonomy" id="348837"/>
    <lineage>
        <taxon>Eukaryota</taxon>
        <taxon>Metamonada</taxon>
        <taxon>Diplomonadida</taxon>
        <taxon>Hexamitidae</taxon>
        <taxon>Hexamitinae</taxon>
        <taxon>Spironucleus</taxon>
    </lineage>
</organism>
<dbReference type="AlphaFoldDB" id="V6LX27"/>
<accession>V6LX27</accession>
<name>V6LX27_9EUKA</name>
<reference evidence="3" key="2">
    <citation type="submission" date="2020-12" db="EMBL/GenBank/DDBJ databases">
        <title>New Spironucleus salmonicida genome in near-complete chromosomes.</title>
        <authorList>
            <person name="Xu F."/>
            <person name="Kurt Z."/>
            <person name="Jimenez-Gonzalez A."/>
            <person name="Astvaldsson A."/>
            <person name="Andersson J.O."/>
            <person name="Svard S.G."/>
        </authorList>
    </citation>
    <scope>NUCLEOTIDE SEQUENCE</scope>
    <source>
        <strain evidence="3">ATCC 50377</strain>
    </source>
</reference>
<evidence type="ECO:0000313" key="3">
    <source>
        <dbReference type="EMBL" id="KAH0569922.1"/>
    </source>
</evidence>
<evidence type="ECO:0000313" key="2">
    <source>
        <dbReference type="EMBL" id="EST48793.1"/>
    </source>
</evidence>